<dbReference type="InterPro" id="IPR004441">
    <property type="entry name" value="rRNA_MeTrfase_TrmH"/>
</dbReference>
<dbReference type="Pfam" id="PF00588">
    <property type="entry name" value="SpoU_methylase"/>
    <property type="match status" value="1"/>
</dbReference>
<evidence type="ECO:0000259" key="3">
    <source>
        <dbReference type="SMART" id="SM00967"/>
    </source>
</evidence>
<dbReference type="RefSeq" id="WP_108673867.1">
    <property type="nucleotide sequence ID" value="NZ_CP025628.1"/>
</dbReference>
<dbReference type="CDD" id="cd18103">
    <property type="entry name" value="SpoU-like_RlmB"/>
    <property type="match status" value="1"/>
</dbReference>
<dbReference type="AlphaFoldDB" id="A0A3S7J9W3"/>
<name>A0A3S7J9W3_9PROT</name>
<proteinExistence type="predicted"/>
<dbReference type="GO" id="GO:0008173">
    <property type="term" value="F:RNA methyltransferase activity"/>
    <property type="evidence" value="ECO:0007669"/>
    <property type="project" value="InterPro"/>
</dbReference>
<dbReference type="GO" id="GO:0032259">
    <property type="term" value="P:methylation"/>
    <property type="evidence" value="ECO:0007669"/>
    <property type="project" value="UniProtKB-KW"/>
</dbReference>
<accession>A0A3S7J9W3</accession>
<gene>
    <name evidence="4" type="primary">rlmB</name>
    <name evidence="4" type="ORF">CKSOR_00340</name>
</gene>
<keyword evidence="2 4" id="KW-0808">Transferase</keyword>
<dbReference type="Gene3D" id="3.30.1330.30">
    <property type="match status" value="1"/>
</dbReference>
<dbReference type="SUPFAM" id="SSF55315">
    <property type="entry name" value="L30e-like"/>
    <property type="match status" value="1"/>
</dbReference>
<reference evidence="4 5" key="1">
    <citation type="journal article" date="2018" name="Parasitology">
        <title>The reduced genome of Candidatus Kinetoplastibacterium sorsogonicusi, the endosymbiont of Kentomonas sorsogonicus (Trypanosomatidae): loss of the haem-synthesis pathway.</title>
        <authorList>
            <person name="Silva F.M."/>
            <person name="Kostygov A.Y."/>
            <person name="Spodareva V.V."/>
            <person name="Butenko A."/>
            <person name="Tossou R."/>
            <person name="Lukes J."/>
            <person name="Yurchenko V."/>
            <person name="Alves J.M.P."/>
        </authorList>
    </citation>
    <scope>NUCLEOTIDE SEQUENCE [LARGE SCALE GENOMIC DNA]</scope>
    <source>
        <strain evidence="4 5">MF-08</strain>
    </source>
</reference>
<dbReference type="SMART" id="SM00967">
    <property type="entry name" value="SpoU_sub_bind"/>
    <property type="match status" value="1"/>
</dbReference>
<dbReference type="NCBIfam" id="TIGR00186">
    <property type="entry name" value="rRNA_methyl_3"/>
    <property type="match status" value="1"/>
</dbReference>
<dbReference type="InterPro" id="IPR029028">
    <property type="entry name" value="Alpha/beta_knot_MTases"/>
</dbReference>
<dbReference type="KEGG" id="kso:CKSOR_00340"/>
<organism evidence="4 5">
    <name type="scientific">Candidatus Kinetoplastidibacterium kentomonadis</name>
    <dbReference type="NCBI Taxonomy" id="1576550"/>
    <lineage>
        <taxon>Bacteria</taxon>
        <taxon>Pseudomonadati</taxon>
        <taxon>Pseudomonadota</taxon>
        <taxon>Betaproteobacteria</taxon>
        <taxon>Candidatus Kinetoplastidibacterium</taxon>
    </lineage>
</organism>
<dbReference type="GO" id="GO:0006396">
    <property type="term" value="P:RNA processing"/>
    <property type="evidence" value="ECO:0007669"/>
    <property type="project" value="InterPro"/>
</dbReference>
<keyword evidence="5" id="KW-1185">Reference proteome</keyword>
<dbReference type="Pfam" id="PF08032">
    <property type="entry name" value="SpoU_sub_bind"/>
    <property type="match status" value="1"/>
</dbReference>
<dbReference type="InterPro" id="IPR029064">
    <property type="entry name" value="Ribosomal_eL30-like_sf"/>
</dbReference>
<dbReference type="GO" id="GO:0003723">
    <property type="term" value="F:RNA binding"/>
    <property type="evidence" value="ECO:0007669"/>
    <property type="project" value="InterPro"/>
</dbReference>
<evidence type="ECO:0000313" key="5">
    <source>
        <dbReference type="Proteomes" id="UP000266796"/>
    </source>
</evidence>
<evidence type="ECO:0000256" key="1">
    <source>
        <dbReference type="ARBA" id="ARBA00022603"/>
    </source>
</evidence>
<dbReference type="InterPro" id="IPR001537">
    <property type="entry name" value="SpoU_MeTrfase"/>
</dbReference>
<dbReference type="Proteomes" id="UP000266796">
    <property type="component" value="Chromosome"/>
</dbReference>
<dbReference type="InterPro" id="IPR013123">
    <property type="entry name" value="SpoU_subst-bd"/>
</dbReference>
<sequence length="251" mass="28154">MNYKNIICGFHAINSRLKYYPDSIKEIYIDENRKDKRILSLINLINLNNLTINYINKEELYKISQKNNNQGIVCICDKLNSKVKNLDEILNQETNDLLLLILDGITDPHNLGACLRTASAAGVDAVIAPRNRSATINETVERVSCGASGLVPYIQVTNLARTMRELNERNISLIGTDSIANYSIYDIDATTSIAFVMGAEDKGMRRLSREICSKIVQIPIYSSIESLNVSVSSAICLYEAIRQRKFNNISN</sequence>
<dbReference type="Gene3D" id="3.40.1280.10">
    <property type="match status" value="1"/>
</dbReference>
<dbReference type="OrthoDB" id="9785673at2"/>
<dbReference type="GO" id="GO:0005829">
    <property type="term" value="C:cytosol"/>
    <property type="evidence" value="ECO:0007669"/>
    <property type="project" value="TreeGrafter"/>
</dbReference>
<keyword evidence="1 4" id="KW-0489">Methyltransferase</keyword>
<dbReference type="PANTHER" id="PTHR46429">
    <property type="entry name" value="23S RRNA (GUANOSINE-2'-O-)-METHYLTRANSFERASE RLMB"/>
    <property type="match status" value="1"/>
</dbReference>
<dbReference type="EC" id="2.1.1.185" evidence="4"/>
<dbReference type="PANTHER" id="PTHR46429:SF1">
    <property type="entry name" value="23S RRNA (GUANOSINE-2'-O-)-METHYLTRANSFERASE RLMB"/>
    <property type="match status" value="1"/>
</dbReference>
<evidence type="ECO:0000256" key="2">
    <source>
        <dbReference type="ARBA" id="ARBA00022679"/>
    </source>
</evidence>
<dbReference type="InterPro" id="IPR029026">
    <property type="entry name" value="tRNA_m1G_MTases_N"/>
</dbReference>
<dbReference type="SUPFAM" id="SSF75217">
    <property type="entry name" value="alpha/beta knot"/>
    <property type="match status" value="1"/>
</dbReference>
<evidence type="ECO:0000313" key="4">
    <source>
        <dbReference type="EMBL" id="AWD32460.1"/>
    </source>
</evidence>
<dbReference type="EMBL" id="CP025628">
    <property type="protein sequence ID" value="AWD32460.1"/>
    <property type="molecule type" value="Genomic_DNA"/>
</dbReference>
<feature type="domain" description="RNA 2-O ribose methyltransferase substrate binding" evidence="3">
    <location>
        <begin position="6"/>
        <end position="82"/>
    </location>
</feature>
<protein>
    <submittedName>
        <fullName evidence="4">23S rRNA (Guanosine-2'-O-)-methyltransferase RlmB</fullName>
        <ecNumber evidence="4">2.1.1.185</ecNumber>
    </submittedName>
</protein>